<evidence type="ECO:0000313" key="2">
    <source>
        <dbReference type="EMBL" id="SEH03307.1"/>
    </source>
</evidence>
<dbReference type="Proteomes" id="UP000236732">
    <property type="component" value="Unassembled WGS sequence"/>
</dbReference>
<evidence type="ECO:0000259" key="1">
    <source>
        <dbReference type="PROSITE" id="PS51819"/>
    </source>
</evidence>
<dbReference type="InterPro" id="IPR041581">
    <property type="entry name" value="Glyoxalase_6"/>
</dbReference>
<accession>A0A1H6EZI5</accession>
<evidence type="ECO:0000313" key="3">
    <source>
        <dbReference type="Proteomes" id="UP000236732"/>
    </source>
</evidence>
<dbReference type="InterPro" id="IPR037523">
    <property type="entry name" value="VOC_core"/>
</dbReference>
<feature type="domain" description="VOC" evidence="1">
    <location>
        <begin position="4"/>
        <end position="116"/>
    </location>
</feature>
<name>A0A1H6EZI5_9ACTN</name>
<organism evidence="2 3">
    <name type="scientific">Nonomuraea solani</name>
    <dbReference type="NCBI Taxonomy" id="1144553"/>
    <lineage>
        <taxon>Bacteria</taxon>
        <taxon>Bacillati</taxon>
        <taxon>Actinomycetota</taxon>
        <taxon>Actinomycetes</taxon>
        <taxon>Streptosporangiales</taxon>
        <taxon>Streptosporangiaceae</taxon>
        <taxon>Nonomuraea</taxon>
    </lineage>
</organism>
<protein>
    <recommendedName>
        <fullName evidence="1">VOC domain-containing protein</fullName>
    </recommendedName>
</protein>
<proteinExistence type="predicted"/>
<dbReference type="Pfam" id="PF18029">
    <property type="entry name" value="Glyoxalase_6"/>
    <property type="match status" value="1"/>
</dbReference>
<dbReference type="Gene3D" id="3.10.180.10">
    <property type="entry name" value="2,3-Dihydroxybiphenyl 1,2-Dioxygenase, domain 1"/>
    <property type="match status" value="1"/>
</dbReference>
<dbReference type="OrthoDB" id="1645442at2"/>
<dbReference type="PROSITE" id="PS51819">
    <property type="entry name" value="VOC"/>
    <property type="match status" value="1"/>
</dbReference>
<dbReference type="InterPro" id="IPR029068">
    <property type="entry name" value="Glyas_Bleomycin-R_OHBP_Dase"/>
</dbReference>
<sequence length="117" mass="12367">MTATLSSIVIDSADPAALAAFYAKATGWRVTGDDADFVSVEGGPVTLAFQRIDGYQGPGWPNDGKHLHLEFTVPDVEATLQELIGLGATVPDVQPGGDSWTVLLDPEGHPFCLMRGQ</sequence>
<dbReference type="EMBL" id="FNVT01000035">
    <property type="protein sequence ID" value="SEH03307.1"/>
    <property type="molecule type" value="Genomic_DNA"/>
</dbReference>
<dbReference type="RefSeq" id="WP_103964294.1">
    <property type="nucleotide sequence ID" value="NZ_FNVT01000035.1"/>
</dbReference>
<dbReference type="AlphaFoldDB" id="A0A1H6EZI5"/>
<dbReference type="SUPFAM" id="SSF54593">
    <property type="entry name" value="Glyoxalase/Bleomycin resistance protein/Dihydroxybiphenyl dioxygenase"/>
    <property type="match status" value="1"/>
</dbReference>
<dbReference type="PANTHER" id="PTHR35908">
    <property type="entry name" value="HYPOTHETICAL FUSION PROTEIN"/>
    <property type="match status" value="1"/>
</dbReference>
<gene>
    <name evidence="2" type="ORF">SAMN05444920_13525</name>
</gene>
<dbReference type="PANTHER" id="PTHR35908:SF1">
    <property type="entry name" value="CONSERVED PROTEIN"/>
    <property type="match status" value="1"/>
</dbReference>
<keyword evidence="3" id="KW-1185">Reference proteome</keyword>
<reference evidence="2 3" key="1">
    <citation type="submission" date="2016-10" db="EMBL/GenBank/DDBJ databases">
        <authorList>
            <person name="de Groot N.N."/>
        </authorList>
    </citation>
    <scope>NUCLEOTIDE SEQUENCE [LARGE SCALE GENOMIC DNA]</scope>
    <source>
        <strain evidence="2 3">CGMCC 4.7037</strain>
    </source>
</reference>